<dbReference type="PIRSF" id="PIRSF002599">
    <property type="entry name" value="Cold_shock_A"/>
    <property type="match status" value="1"/>
</dbReference>
<dbReference type="Pfam" id="PF06961">
    <property type="entry name" value="DUF1294"/>
    <property type="match status" value="1"/>
</dbReference>
<evidence type="ECO:0000256" key="1">
    <source>
        <dbReference type="SAM" id="Phobius"/>
    </source>
</evidence>
<feature type="transmembrane region" description="Helical" evidence="1">
    <location>
        <begin position="72"/>
        <end position="90"/>
    </location>
</feature>
<keyword evidence="1" id="KW-1133">Transmembrane helix</keyword>
<feature type="transmembrane region" description="Helical" evidence="1">
    <location>
        <begin position="6"/>
        <end position="28"/>
    </location>
</feature>
<keyword evidence="1" id="KW-0472">Membrane</keyword>
<dbReference type="InterPro" id="IPR012156">
    <property type="entry name" value="Cold_shock_CspA"/>
</dbReference>
<dbReference type="AlphaFoldDB" id="A0A1B9DQ16"/>
<feature type="transmembrane region" description="Helical" evidence="1">
    <location>
        <begin position="40"/>
        <end position="60"/>
    </location>
</feature>
<gene>
    <name evidence="2" type="ORF">FBGL_08960</name>
</gene>
<evidence type="ECO:0000313" key="3">
    <source>
        <dbReference type="Proteomes" id="UP000093226"/>
    </source>
</evidence>
<protein>
    <recommendedName>
        <fullName evidence="4">DUF1294 domain-containing protein</fullName>
    </recommendedName>
</protein>
<accession>A0A1B9DQ16</accession>
<name>A0A1B9DQ16_9FLAO</name>
<dbReference type="EMBL" id="LVEO01000018">
    <property type="protein sequence ID" value="OCB71751.1"/>
    <property type="molecule type" value="Genomic_DNA"/>
</dbReference>
<evidence type="ECO:0008006" key="4">
    <source>
        <dbReference type="Google" id="ProtNLM"/>
    </source>
</evidence>
<proteinExistence type="predicted"/>
<dbReference type="GO" id="GO:0003676">
    <property type="term" value="F:nucleic acid binding"/>
    <property type="evidence" value="ECO:0007669"/>
    <property type="project" value="InterPro"/>
</dbReference>
<comment type="caution">
    <text evidence="2">The sequence shown here is derived from an EMBL/GenBank/DDBJ whole genome shotgun (WGS) entry which is preliminary data.</text>
</comment>
<evidence type="ECO:0000313" key="2">
    <source>
        <dbReference type="EMBL" id="OCB71751.1"/>
    </source>
</evidence>
<dbReference type="InterPro" id="IPR010718">
    <property type="entry name" value="DUF1294"/>
</dbReference>
<organism evidence="2 3">
    <name type="scientific">Flavobacterium glycines</name>
    <dbReference type="NCBI Taxonomy" id="551990"/>
    <lineage>
        <taxon>Bacteria</taxon>
        <taxon>Pseudomonadati</taxon>
        <taxon>Bacteroidota</taxon>
        <taxon>Flavobacteriia</taxon>
        <taxon>Flavobacteriales</taxon>
        <taxon>Flavobacteriaceae</taxon>
        <taxon>Flavobacterium</taxon>
    </lineage>
</organism>
<keyword evidence="1" id="KW-0812">Transmembrane</keyword>
<reference evidence="3" key="1">
    <citation type="submission" date="2016-03" db="EMBL/GenBank/DDBJ databases">
        <title>Draft genome sequence of Paenibacillus glacialis DSM 22343.</title>
        <authorList>
            <person name="Shin S.-K."/>
            <person name="Yi H."/>
        </authorList>
    </citation>
    <scope>NUCLEOTIDE SEQUENCE [LARGE SCALE GENOMIC DNA]</scope>
    <source>
        <strain evidence="3">NBRC 105008</strain>
    </source>
</reference>
<sequence>MSIMLLFYRFLILNLIAFILIGYDKYLAKNNKHRIPERTLLSFTLFGGTIGLGLAMLIFSHKTSKRSYLLKFWLIVIIQITLIYIYFNFLQNKI</sequence>
<dbReference type="Proteomes" id="UP000093226">
    <property type="component" value="Unassembled WGS sequence"/>
</dbReference>